<dbReference type="WBParaSite" id="TMUE_3000011877.1">
    <property type="protein sequence ID" value="TMUE_3000011877.1"/>
    <property type="gene ID" value="WBGene00290986"/>
</dbReference>
<keyword evidence="3 5" id="KW-1133">Transmembrane helix</keyword>
<dbReference type="SUPFAM" id="SSF81321">
    <property type="entry name" value="Family A G protein-coupled receptor-like"/>
    <property type="match status" value="1"/>
</dbReference>
<dbReference type="Proteomes" id="UP000046395">
    <property type="component" value="Unassembled WGS sequence"/>
</dbReference>
<protein>
    <submittedName>
        <fullName evidence="8">G_PROTEIN_RECEP_F1_2 domain-containing protein</fullName>
    </submittedName>
</protein>
<keyword evidence="4 5" id="KW-0472">Membrane</keyword>
<evidence type="ECO:0000313" key="7">
    <source>
        <dbReference type="Proteomes" id="UP000046395"/>
    </source>
</evidence>
<feature type="transmembrane region" description="Helical" evidence="5">
    <location>
        <begin position="47"/>
        <end position="68"/>
    </location>
</feature>
<dbReference type="GO" id="GO:0016020">
    <property type="term" value="C:membrane"/>
    <property type="evidence" value="ECO:0007669"/>
    <property type="project" value="UniProtKB-SubCell"/>
</dbReference>
<feature type="transmembrane region" description="Helical" evidence="5">
    <location>
        <begin position="80"/>
        <end position="102"/>
    </location>
</feature>
<dbReference type="InterPro" id="IPR053093">
    <property type="entry name" value="GPCR-like"/>
</dbReference>
<evidence type="ECO:0000256" key="1">
    <source>
        <dbReference type="ARBA" id="ARBA00004370"/>
    </source>
</evidence>
<comment type="subcellular location">
    <subcellularLocation>
        <location evidence="1">Membrane</location>
    </subcellularLocation>
</comment>
<accession>A0A5S6QY89</accession>
<evidence type="ECO:0000256" key="4">
    <source>
        <dbReference type="ARBA" id="ARBA00023136"/>
    </source>
</evidence>
<feature type="transmembrane region" description="Helical" evidence="5">
    <location>
        <begin position="256"/>
        <end position="278"/>
    </location>
</feature>
<feature type="domain" description="G-protein coupled receptors family 1 profile" evidence="6">
    <location>
        <begin position="60"/>
        <end position="382"/>
    </location>
</feature>
<dbReference type="InterPro" id="IPR017452">
    <property type="entry name" value="GPCR_Rhodpsn_7TM"/>
</dbReference>
<feature type="transmembrane region" description="Helical" evidence="5">
    <location>
        <begin position="138"/>
        <end position="156"/>
    </location>
</feature>
<keyword evidence="2 5" id="KW-0812">Transmembrane</keyword>
<dbReference type="PANTHER" id="PTHR47760">
    <property type="entry name" value="G-PROTEIN COUPLED RECEPTOR B0563.6-LIKE PROTEIN-RELATED"/>
    <property type="match status" value="1"/>
</dbReference>
<organism evidence="7 8">
    <name type="scientific">Trichuris muris</name>
    <name type="common">Mouse whipworm</name>
    <dbReference type="NCBI Taxonomy" id="70415"/>
    <lineage>
        <taxon>Eukaryota</taxon>
        <taxon>Metazoa</taxon>
        <taxon>Ecdysozoa</taxon>
        <taxon>Nematoda</taxon>
        <taxon>Enoplea</taxon>
        <taxon>Dorylaimia</taxon>
        <taxon>Trichinellida</taxon>
        <taxon>Trichuridae</taxon>
        <taxon>Trichuris</taxon>
    </lineage>
</organism>
<feature type="transmembrane region" description="Helical" evidence="5">
    <location>
        <begin position="176"/>
        <end position="198"/>
    </location>
</feature>
<dbReference type="AlphaFoldDB" id="A0A5S6QY89"/>
<evidence type="ECO:0000313" key="8">
    <source>
        <dbReference type="WBParaSite" id="TMUE_3000011877.1"/>
    </source>
</evidence>
<evidence type="ECO:0000259" key="6">
    <source>
        <dbReference type="PROSITE" id="PS50262"/>
    </source>
</evidence>
<keyword evidence="7" id="KW-1185">Reference proteome</keyword>
<dbReference type="Gene3D" id="1.20.1070.10">
    <property type="entry name" value="Rhodopsin 7-helix transmembrane proteins"/>
    <property type="match status" value="1"/>
</dbReference>
<name>A0A5S6QY89_TRIMR</name>
<dbReference type="PANTHER" id="PTHR47760:SF1">
    <property type="entry name" value="G-PROTEIN COUPLED RECEPTORS FAMILY 1 PROFILE DOMAIN-CONTAINING PROTEIN"/>
    <property type="match status" value="1"/>
</dbReference>
<evidence type="ECO:0000256" key="5">
    <source>
        <dbReference type="SAM" id="Phobius"/>
    </source>
</evidence>
<evidence type="ECO:0000256" key="2">
    <source>
        <dbReference type="ARBA" id="ARBA00022692"/>
    </source>
</evidence>
<feature type="transmembrane region" description="Helical" evidence="5">
    <location>
        <begin position="303"/>
        <end position="319"/>
    </location>
</feature>
<dbReference type="PROSITE" id="PS50262">
    <property type="entry name" value="G_PROTEIN_RECEP_F1_2"/>
    <property type="match status" value="1"/>
</dbReference>
<reference evidence="8" key="1">
    <citation type="submission" date="2019-12" db="UniProtKB">
        <authorList>
            <consortium name="WormBaseParasite"/>
        </authorList>
    </citation>
    <scope>IDENTIFICATION</scope>
</reference>
<evidence type="ECO:0000256" key="3">
    <source>
        <dbReference type="ARBA" id="ARBA00022989"/>
    </source>
</evidence>
<proteinExistence type="predicted"/>
<sequence>MLKTNVDRIGNNESERNCCWPYVVEEMFEWEYDHFLQVYVPALRNLYHLQLVLIAFGLLGNLLALLTLTCSKKMRSPSFLYHKALIVANLIFCVNYTCVQGVDRRYGNDSDGASFGVNEQFVFQTYIAAYYSGVLKSVIASACGYMANYMCLLISLDRFSGMILYRCYLRFNNRAVAWRLITLCTLLSVVVHSWAAWIETSVVEIVLMTKTGALNASSGSLVPSESPEVCCYTWVRNVDYSPLVAGLIQTKDVLNLITRLICALLLTVFTVGTLYSYIARAKRRKRFRLAVNGRKASTHRSRTKSLFILMTVAVVLFYTEDLPREAKRLLQLIYPLNRVVDRMSDRALSMDERLHSFRLMLYLHQYSQLWLNLFAVVNHSLHFYCNLALNNVFRKESWKTITHCRVSFATLTKSRRMSQNLADSVDNWGTSIT</sequence>